<accession>A0AAW0P4E1</accession>
<dbReference type="Proteomes" id="UP001460270">
    <property type="component" value="Unassembled WGS sequence"/>
</dbReference>
<name>A0AAW0P4E1_9GOBI</name>
<dbReference type="Gene3D" id="3.30.420.40">
    <property type="match status" value="1"/>
</dbReference>
<evidence type="ECO:0000313" key="2">
    <source>
        <dbReference type="Proteomes" id="UP001460270"/>
    </source>
</evidence>
<dbReference type="PANTHER" id="PTHR14187:SF5">
    <property type="entry name" value="HEAT SHOCK 70 KDA PROTEIN 12A"/>
    <property type="match status" value="1"/>
</dbReference>
<keyword evidence="2" id="KW-1185">Reference proteome</keyword>
<organism evidence="1 2">
    <name type="scientific">Mugilogobius chulae</name>
    <name type="common">yellowstripe goby</name>
    <dbReference type="NCBI Taxonomy" id="88201"/>
    <lineage>
        <taxon>Eukaryota</taxon>
        <taxon>Metazoa</taxon>
        <taxon>Chordata</taxon>
        <taxon>Craniata</taxon>
        <taxon>Vertebrata</taxon>
        <taxon>Euteleostomi</taxon>
        <taxon>Actinopterygii</taxon>
        <taxon>Neopterygii</taxon>
        <taxon>Teleostei</taxon>
        <taxon>Neoteleostei</taxon>
        <taxon>Acanthomorphata</taxon>
        <taxon>Gobiaria</taxon>
        <taxon>Gobiiformes</taxon>
        <taxon>Gobioidei</taxon>
        <taxon>Gobiidae</taxon>
        <taxon>Gobionellinae</taxon>
        <taxon>Mugilogobius</taxon>
    </lineage>
</organism>
<reference evidence="2" key="1">
    <citation type="submission" date="2024-04" db="EMBL/GenBank/DDBJ databases">
        <title>Salinicola lusitanus LLJ914,a marine bacterium isolated from the Okinawa Trough.</title>
        <authorList>
            <person name="Li J."/>
        </authorList>
    </citation>
    <scope>NUCLEOTIDE SEQUENCE [LARGE SCALE GENOMIC DNA]</scope>
</reference>
<comment type="caution">
    <text evidence="1">The sequence shown here is derived from an EMBL/GenBank/DDBJ whole genome shotgun (WGS) entry which is preliminary data.</text>
</comment>
<gene>
    <name evidence="1" type="ORF">WMY93_014026</name>
</gene>
<dbReference type="PANTHER" id="PTHR14187">
    <property type="entry name" value="ALPHA KINASE/ELONGATION FACTOR 2 KINASE"/>
    <property type="match status" value="1"/>
</dbReference>
<dbReference type="SUPFAM" id="SSF53067">
    <property type="entry name" value="Actin-like ATPase domain"/>
    <property type="match status" value="1"/>
</dbReference>
<dbReference type="EMBL" id="JBBPFD010000010">
    <property type="protein sequence ID" value="KAK7909342.1"/>
    <property type="molecule type" value="Genomic_DNA"/>
</dbReference>
<sequence>MNRSCIVAFDFGTAYSGYAFSLTLNESEVVRVKLWEQRKGVETSKAPTCVLFDEDQSFVEFGYKARDRYYEISKTSNNYYYFKDFKMELYNKEITKDLEIRDVNRRSMNALKVFSAALRFLKEDALETIDKEPNIPKGLWDFTWVLTVPAIWDEPARQFMRKAAVQVNITPGSHCLQSNSGAATGPVLLRWVTHISYGGLQSCCSHRLCCRPRETPNSRRFTLNVGDYATAEHFFFSLSLFR</sequence>
<proteinExistence type="predicted"/>
<protein>
    <submittedName>
        <fullName evidence="1">Uncharacterized protein</fullName>
    </submittedName>
</protein>
<dbReference type="AlphaFoldDB" id="A0AAW0P4E1"/>
<evidence type="ECO:0000313" key="1">
    <source>
        <dbReference type="EMBL" id="KAK7909342.1"/>
    </source>
</evidence>
<dbReference type="InterPro" id="IPR043129">
    <property type="entry name" value="ATPase_NBD"/>
</dbReference>